<dbReference type="EMBL" id="CP011312">
    <property type="protein sequence ID" value="AKE40624.1"/>
    <property type="molecule type" value="Genomic_DNA"/>
</dbReference>
<keyword evidence="3" id="KW-1185">Reference proteome</keyword>
<dbReference type="HOGENOM" id="CLU_133684_1_0_11"/>
<evidence type="ECO:0000313" key="4">
    <source>
        <dbReference type="Proteomes" id="UP000271380"/>
    </source>
</evidence>
<evidence type="ECO:0000313" key="1">
    <source>
        <dbReference type="EMBL" id="AKE40624.1"/>
    </source>
</evidence>
<dbReference type="Proteomes" id="UP000033457">
    <property type="component" value="Chromosome"/>
</dbReference>
<dbReference type="EMBL" id="LR134377">
    <property type="protein sequence ID" value="VEH04829.1"/>
    <property type="molecule type" value="Genomic_DNA"/>
</dbReference>
<accession>A0A0F6TD74</accession>
<name>A0A0F6TD74_9CORY</name>
<evidence type="ECO:0000313" key="2">
    <source>
        <dbReference type="EMBL" id="VEH04829.1"/>
    </source>
</evidence>
<dbReference type="OrthoDB" id="4417381at2"/>
<organism evidence="1 3">
    <name type="scientific">Corynebacterium kutscheri</name>
    <dbReference type="NCBI Taxonomy" id="35755"/>
    <lineage>
        <taxon>Bacteria</taxon>
        <taxon>Bacillati</taxon>
        <taxon>Actinomycetota</taxon>
        <taxon>Actinomycetes</taxon>
        <taxon>Mycobacteriales</taxon>
        <taxon>Corynebacteriaceae</taxon>
        <taxon>Corynebacterium</taxon>
    </lineage>
</organism>
<proteinExistence type="predicted"/>
<dbReference type="Proteomes" id="UP000271380">
    <property type="component" value="Chromosome"/>
</dbReference>
<evidence type="ECO:0000313" key="3">
    <source>
        <dbReference type="Proteomes" id="UP000033457"/>
    </source>
</evidence>
<dbReference type="RefSeq" id="WP_052735841.1">
    <property type="nucleotide sequence ID" value="NZ_CP011312.1"/>
</dbReference>
<reference evidence="2 4" key="2">
    <citation type="submission" date="2018-12" db="EMBL/GenBank/DDBJ databases">
        <authorList>
            <consortium name="Pathogen Informatics"/>
        </authorList>
    </citation>
    <scope>NUCLEOTIDE SEQUENCE [LARGE SCALE GENOMIC DNA]</scope>
    <source>
        <strain evidence="2 4">NCTC949</strain>
    </source>
</reference>
<dbReference type="STRING" id="35755.UL82_01995"/>
<dbReference type="KEGG" id="cku:UL82_01995"/>
<dbReference type="AlphaFoldDB" id="A0A0F6TD74"/>
<sequence>MELGAKSKPIVFGAIALFLVVIVAVVAASANNTALAEQQGKLEQKLSGIDANGLNITAVALADVYGLEYTAAAPVCPGETEQGISSRLGIDASEMHLPSTGVPAGYNYLLVANQDGSILFDRFAIDDINVCKSAQTGVIDAYQLTPFVKDPATGTWFLNS</sequence>
<protein>
    <submittedName>
        <fullName evidence="2">Secreted protein</fullName>
    </submittedName>
</protein>
<reference evidence="1 3" key="1">
    <citation type="journal article" date="2015" name="Genome Announc.">
        <title>Complete Genome Sequence of Corynebacterium kutscheri DSM 20755, a Corynebacterial Type Strain with Remarkably Low G+C Content of Chromosomal DNA.</title>
        <authorList>
            <person name="Ruckert C."/>
            <person name="Albersmeier A."/>
            <person name="Winkler A."/>
            <person name="Tauch A."/>
        </authorList>
    </citation>
    <scope>NUCLEOTIDE SEQUENCE [LARGE SCALE GENOMIC DNA]</scope>
    <source>
        <strain evidence="1 3">DSM 20755</strain>
    </source>
</reference>
<gene>
    <name evidence="2" type="ORF">NCTC949_00292</name>
    <name evidence="1" type="ORF">UL82_01995</name>
</gene>